<organism evidence="1">
    <name type="scientific">Physcomitrium patens</name>
    <name type="common">Spreading-leaved earth moss</name>
    <name type="synonym">Physcomitrella patens</name>
    <dbReference type="NCBI Taxonomy" id="3218"/>
    <lineage>
        <taxon>Eukaryota</taxon>
        <taxon>Viridiplantae</taxon>
        <taxon>Streptophyta</taxon>
        <taxon>Embryophyta</taxon>
        <taxon>Bryophyta</taxon>
        <taxon>Bryophytina</taxon>
        <taxon>Bryopsida</taxon>
        <taxon>Funariidae</taxon>
        <taxon>Funariales</taxon>
        <taxon>Funariaceae</taxon>
        <taxon>Physcomitrium</taxon>
    </lineage>
</organism>
<dbReference type="Gramene" id="Pp3c13_10531V3.1">
    <property type="protein sequence ID" value="Pp3c13_10531V3.1"/>
    <property type="gene ID" value="Pp3c13_10531"/>
</dbReference>
<accession>A0A2K1JLD5</accession>
<dbReference type="Proteomes" id="UP000006727">
    <property type="component" value="Chromosome 13"/>
</dbReference>
<reference evidence="1 3" key="1">
    <citation type="journal article" date="2008" name="Science">
        <title>The Physcomitrella genome reveals evolutionary insights into the conquest of land by plants.</title>
        <authorList>
            <person name="Rensing S."/>
            <person name="Lang D."/>
            <person name="Zimmer A."/>
            <person name="Terry A."/>
            <person name="Salamov A."/>
            <person name="Shapiro H."/>
            <person name="Nishiyama T."/>
            <person name="Perroud P.-F."/>
            <person name="Lindquist E."/>
            <person name="Kamisugi Y."/>
            <person name="Tanahashi T."/>
            <person name="Sakakibara K."/>
            <person name="Fujita T."/>
            <person name="Oishi K."/>
            <person name="Shin-I T."/>
            <person name="Kuroki Y."/>
            <person name="Toyoda A."/>
            <person name="Suzuki Y."/>
            <person name="Hashimoto A."/>
            <person name="Yamaguchi K."/>
            <person name="Sugano A."/>
            <person name="Kohara Y."/>
            <person name="Fujiyama A."/>
            <person name="Anterola A."/>
            <person name="Aoki S."/>
            <person name="Ashton N."/>
            <person name="Barbazuk W.B."/>
            <person name="Barker E."/>
            <person name="Bennetzen J."/>
            <person name="Bezanilla M."/>
            <person name="Blankenship R."/>
            <person name="Cho S.H."/>
            <person name="Dutcher S."/>
            <person name="Estelle M."/>
            <person name="Fawcett J.A."/>
            <person name="Gundlach H."/>
            <person name="Hanada K."/>
            <person name="Heyl A."/>
            <person name="Hicks K.A."/>
            <person name="Hugh J."/>
            <person name="Lohr M."/>
            <person name="Mayer K."/>
            <person name="Melkozernov A."/>
            <person name="Murata T."/>
            <person name="Nelson D."/>
            <person name="Pils B."/>
            <person name="Prigge M."/>
            <person name="Reiss B."/>
            <person name="Renner T."/>
            <person name="Rombauts S."/>
            <person name="Rushton P."/>
            <person name="Sanderfoot A."/>
            <person name="Schween G."/>
            <person name="Shiu S.-H."/>
            <person name="Stueber K."/>
            <person name="Theodoulou F.L."/>
            <person name="Tu H."/>
            <person name="Van de Peer Y."/>
            <person name="Verrier P.J."/>
            <person name="Waters E."/>
            <person name="Wood A."/>
            <person name="Yang L."/>
            <person name="Cove D."/>
            <person name="Cuming A."/>
            <person name="Hasebe M."/>
            <person name="Lucas S."/>
            <person name="Mishler D.B."/>
            <person name="Reski R."/>
            <person name="Grigoriev I."/>
            <person name="Quatrano R.S."/>
            <person name="Boore J.L."/>
        </authorList>
    </citation>
    <scope>NUCLEOTIDE SEQUENCE [LARGE SCALE GENOMIC DNA]</scope>
    <source>
        <strain evidence="2 3">cv. Gransden 2004</strain>
    </source>
</reference>
<reference evidence="1 3" key="2">
    <citation type="journal article" date="2018" name="Plant J.">
        <title>The Physcomitrella patens chromosome-scale assembly reveals moss genome structure and evolution.</title>
        <authorList>
            <person name="Lang D."/>
            <person name="Ullrich K.K."/>
            <person name="Murat F."/>
            <person name="Fuchs J."/>
            <person name="Jenkins J."/>
            <person name="Haas F.B."/>
            <person name="Piednoel M."/>
            <person name="Gundlach H."/>
            <person name="Van Bel M."/>
            <person name="Meyberg R."/>
            <person name="Vives C."/>
            <person name="Morata J."/>
            <person name="Symeonidi A."/>
            <person name="Hiss M."/>
            <person name="Muchero W."/>
            <person name="Kamisugi Y."/>
            <person name="Saleh O."/>
            <person name="Blanc G."/>
            <person name="Decker E.L."/>
            <person name="van Gessel N."/>
            <person name="Grimwood J."/>
            <person name="Hayes R.D."/>
            <person name="Graham S.W."/>
            <person name="Gunter L.E."/>
            <person name="McDaniel S.F."/>
            <person name="Hoernstein S.N.W."/>
            <person name="Larsson A."/>
            <person name="Li F.W."/>
            <person name="Perroud P.F."/>
            <person name="Phillips J."/>
            <person name="Ranjan P."/>
            <person name="Rokshar D.S."/>
            <person name="Rothfels C.J."/>
            <person name="Schneider L."/>
            <person name="Shu S."/>
            <person name="Stevenson D.W."/>
            <person name="Thummler F."/>
            <person name="Tillich M."/>
            <person name="Villarreal Aguilar J.C."/>
            <person name="Widiez T."/>
            <person name="Wong G.K."/>
            <person name="Wymore A."/>
            <person name="Zhang Y."/>
            <person name="Zimmer A.D."/>
            <person name="Quatrano R.S."/>
            <person name="Mayer K.F.X."/>
            <person name="Goodstein D."/>
            <person name="Casacuberta J.M."/>
            <person name="Vandepoele K."/>
            <person name="Reski R."/>
            <person name="Cuming A.C."/>
            <person name="Tuskan G.A."/>
            <person name="Maumus F."/>
            <person name="Salse J."/>
            <person name="Schmutz J."/>
            <person name="Rensing S.A."/>
        </authorList>
    </citation>
    <scope>NUCLEOTIDE SEQUENCE [LARGE SCALE GENOMIC DNA]</scope>
    <source>
        <strain evidence="2 3">cv. Gransden 2004</strain>
    </source>
</reference>
<protein>
    <submittedName>
        <fullName evidence="1 2">Uncharacterized protein</fullName>
    </submittedName>
</protein>
<dbReference type="EnsemblPlants" id="Pp3c13_10531V3.1">
    <property type="protein sequence ID" value="Pp3c13_10531V3.1"/>
    <property type="gene ID" value="Pp3c13_10531"/>
</dbReference>
<dbReference type="EMBL" id="ABEU02000013">
    <property type="protein sequence ID" value="PNR42365.1"/>
    <property type="molecule type" value="Genomic_DNA"/>
</dbReference>
<evidence type="ECO:0000313" key="3">
    <source>
        <dbReference type="Proteomes" id="UP000006727"/>
    </source>
</evidence>
<dbReference type="AlphaFoldDB" id="A0A2K1JLD5"/>
<reference evidence="2" key="3">
    <citation type="submission" date="2020-12" db="UniProtKB">
        <authorList>
            <consortium name="EnsemblPlants"/>
        </authorList>
    </citation>
    <scope>IDENTIFICATION</scope>
</reference>
<dbReference type="InParanoid" id="A0A2K1JLD5"/>
<proteinExistence type="predicted"/>
<gene>
    <name evidence="1" type="ORF">PHYPA_017194</name>
</gene>
<evidence type="ECO:0000313" key="2">
    <source>
        <dbReference type="EnsemblPlants" id="Pp3c13_10531V3.1"/>
    </source>
</evidence>
<sequence length="58" mass="6499">MSMILNKALLHCTTNVLSFAFHTCSLLKRSCTPTPSTLFLSKIKTLLALTVSFQHLKF</sequence>
<evidence type="ECO:0000313" key="1">
    <source>
        <dbReference type="EMBL" id="PNR42365.1"/>
    </source>
</evidence>
<keyword evidence="3" id="KW-1185">Reference proteome</keyword>
<name>A0A2K1JLD5_PHYPA</name>